<dbReference type="PANTHER" id="PTHR14819:SF9">
    <property type="entry name" value="UP-REGULATOR OF CELL PROLIFERATION-LIKE"/>
    <property type="match status" value="1"/>
</dbReference>
<dbReference type="STRING" id="62062.ENSHHUP00000009716"/>
<keyword evidence="3" id="KW-1185">Reference proteome</keyword>
<dbReference type="Ensembl" id="ENSHHUT00000010018.1">
    <property type="protein sequence ID" value="ENSHHUP00000009716.1"/>
    <property type="gene ID" value="ENSHHUG00000005922.1"/>
</dbReference>
<dbReference type="InterPro" id="IPR018247">
    <property type="entry name" value="EF_Hand_1_Ca_BS"/>
</dbReference>
<dbReference type="PROSITE" id="PS00018">
    <property type="entry name" value="EF_HAND_1"/>
    <property type="match status" value="1"/>
</dbReference>
<dbReference type="InterPro" id="IPR052986">
    <property type="entry name" value="VLIG_GTPase"/>
</dbReference>
<dbReference type="PANTHER" id="PTHR14819">
    <property type="entry name" value="GTP-BINDING"/>
    <property type="match status" value="1"/>
</dbReference>
<dbReference type="GeneTree" id="ENSGT00940000154390"/>
<name>A0A4W5KCQ6_9TELE</name>
<dbReference type="Pfam" id="PF25496">
    <property type="entry name" value="URGCP"/>
    <property type="match status" value="1"/>
</dbReference>
<sequence length="506" mass="57457">FLLPGSLFIELLSKTGLEDNYRNKLTLSTVLEINANTTSDEPLTTMQTLPGAFLKKLMMANVNARSVKCPTTDQEVSYYGVDNLDNDTDSSNVINPLDLITALFLCSDGFLQQEMVQKMSMCQFAVPLLLPNCDTKQSTLMLWALRDIVKKFRPSSQTATKAFVEERVVLSDIPMVSFVRLGESSLSKCQILNKLLSNPQQYHDTFVHHDMECGNVPQRISDGLVEISWYFPCGNRNIDMFKEPVAVANLRGDVRSFEKQFSFLCQTSAAVYIFTDDLKADLKLLKIKDTKAELFLVVNSQRKTFRVDTLKKIITNCRIKEKNVIVKKKQNDAEFVKTLQSSVADIIEKSINQLTIENMSTVARQSKILVDEDSDECQSARKMADELTSNIKDTIKFKDKQLPLQGQVWKEISQLEKERCRLRKAGDQDIEHYKSSLKKKEEELRKNICQVGGVMSKVCWMETWWIVEKPSLLWNQLIGGGRLKVLQSTGIMTITGRSYKSSVTTS</sequence>
<proteinExistence type="predicted"/>
<evidence type="ECO:0000313" key="3">
    <source>
        <dbReference type="Proteomes" id="UP000314982"/>
    </source>
</evidence>
<feature type="domain" description="Up-regulator of cell proliferation-like" evidence="1">
    <location>
        <begin position="94"/>
        <end position="388"/>
    </location>
</feature>
<accession>A0A4W5KCQ6</accession>
<dbReference type="Proteomes" id="UP000314982">
    <property type="component" value="Unassembled WGS sequence"/>
</dbReference>
<evidence type="ECO:0000313" key="2">
    <source>
        <dbReference type="Ensembl" id="ENSHHUP00000009716.1"/>
    </source>
</evidence>
<reference evidence="3" key="1">
    <citation type="submission" date="2018-06" db="EMBL/GenBank/DDBJ databases">
        <title>Genome assembly of Danube salmon.</title>
        <authorList>
            <person name="Macqueen D.J."/>
            <person name="Gundappa M.K."/>
        </authorList>
    </citation>
    <scope>NUCLEOTIDE SEQUENCE [LARGE SCALE GENOMIC DNA]</scope>
</reference>
<dbReference type="InterPro" id="IPR057365">
    <property type="entry name" value="URGCP"/>
</dbReference>
<reference evidence="2" key="3">
    <citation type="submission" date="2025-09" db="UniProtKB">
        <authorList>
            <consortium name="Ensembl"/>
        </authorList>
    </citation>
    <scope>IDENTIFICATION</scope>
</reference>
<organism evidence="2 3">
    <name type="scientific">Hucho hucho</name>
    <name type="common">huchen</name>
    <dbReference type="NCBI Taxonomy" id="62062"/>
    <lineage>
        <taxon>Eukaryota</taxon>
        <taxon>Metazoa</taxon>
        <taxon>Chordata</taxon>
        <taxon>Craniata</taxon>
        <taxon>Vertebrata</taxon>
        <taxon>Euteleostomi</taxon>
        <taxon>Actinopterygii</taxon>
        <taxon>Neopterygii</taxon>
        <taxon>Teleostei</taxon>
        <taxon>Protacanthopterygii</taxon>
        <taxon>Salmoniformes</taxon>
        <taxon>Salmonidae</taxon>
        <taxon>Salmoninae</taxon>
        <taxon>Hucho</taxon>
    </lineage>
</organism>
<reference evidence="2" key="2">
    <citation type="submission" date="2025-08" db="UniProtKB">
        <authorList>
            <consortium name="Ensembl"/>
        </authorList>
    </citation>
    <scope>IDENTIFICATION</scope>
</reference>
<dbReference type="AlphaFoldDB" id="A0A4W5KCQ6"/>
<protein>
    <recommendedName>
        <fullName evidence="1">Up-regulator of cell proliferation-like domain-containing protein</fullName>
    </recommendedName>
</protein>
<evidence type="ECO:0000259" key="1">
    <source>
        <dbReference type="Pfam" id="PF25496"/>
    </source>
</evidence>